<name>A0A9D4MTN5_DREPO</name>
<dbReference type="Proteomes" id="UP000828390">
    <property type="component" value="Unassembled WGS sequence"/>
</dbReference>
<dbReference type="AlphaFoldDB" id="A0A9D4MTN5"/>
<proteinExistence type="predicted"/>
<sequence>MNIRTACIHFGNSQVRRDIGSNGGPSRSTFQISKQTLEGLIESDFEVKEIAELLSVSESTVYRRMRMYELKKLKFTEISDERLLIL</sequence>
<evidence type="ECO:0000313" key="1">
    <source>
        <dbReference type="EMBL" id="KAH3881052.1"/>
    </source>
</evidence>
<evidence type="ECO:0000313" key="2">
    <source>
        <dbReference type="Proteomes" id="UP000828390"/>
    </source>
</evidence>
<dbReference type="Gene3D" id="1.10.10.60">
    <property type="entry name" value="Homeodomain-like"/>
    <property type="match status" value="1"/>
</dbReference>
<dbReference type="EMBL" id="JAIWYP010000001">
    <property type="protein sequence ID" value="KAH3881052.1"/>
    <property type="molecule type" value="Genomic_DNA"/>
</dbReference>
<organism evidence="1 2">
    <name type="scientific">Dreissena polymorpha</name>
    <name type="common">Zebra mussel</name>
    <name type="synonym">Mytilus polymorpha</name>
    <dbReference type="NCBI Taxonomy" id="45954"/>
    <lineage>
        <taxon>Eukaryota</taxon>
        <taxon>Metazoa</taxon>
        <taxon>Spiralia</taxon>
        <taxon>Lophotrochozoa</taxon>
        <taxon>Mollusca</taxon>
        <taxon>Bivalvia</taxon>
        <taxon>Autobranchia</taxon>
        <taxon>Heteroconchia</taxon>
        <taxon>Euheterodonta</taxon>
        <taxon>Imparidentia</taxon>
        <taxon>Neoheterodontei</taxon>
        <taxon>Myida</taxon>
        <taxon>Dreissenoidea</taxon>
        <taxon>Dreissenidae</taxon>
        <taxon>Dreissena</taxon>
    </lineage>
</organism>
<gene>
    <name evidence="1" type="ORF">DPMN_004976</name>
</gene>
<reference evidence="1" key="2">
    <citation type="submission" date="2020-11" db="EMBL/GenBank/DDBJ databases">
        <authorList>
            <person name="McCartney M.A."/>
            <person name="Auch B."/>
            <person name="Kono T."/>
            <person name="Mallez S."/>
            <person name="Becker A."/>
            <person name="Gohl D.M."/>
            <person name="Silverstein K.A.T."/>
            <person name="Koren S."/>
            <person name="Bechman K.B."/>
            <person name="Herman A."/>
            <person name="Abrahante J.E."/>
            <person name="Garbe J."/>
        </authorList>
    </citation>
    <scope>NUCLEOTIDE SEQUENCE</scope>
    <source>
        <strain evidence="1">Duluth1</strain>
        <tissue evidence="1">Whole animal</tissue>
    </source>
</reference>
<comment type="caution">
    <text evidence="1">The sequence shown here is derived from an EMBL/GenBank/DDBJ whole genome shotgun (WGS) entry which is preliminary data.</text>
</comment>
<keyword evidence="2" id="KW-1185">Reference proteome</keyword>
<reference evidence="1" key="1">
    <citation type="journal article" date="2019" name="bioRxiv">
        <title>The Genome of the Zebra Mussel, Dreissena polymorpha: A Resource for Invasive Species Research.</title>
        <authorList>
            <person name="McCartney M.A."/>
            <person name="Auch B."/>
            <person name="Kono T."/>
            <person name="Mallez S."/>
            <person name="Zhang Y."/>
            <person name="Obille A."/>
            <person name="Becker A."/>
            <person name="Abrahante J.E."/>
            <person name="Garbe J."/>
            <person name="Badalamenti J.P."/>
            <person name="Herman A."/>
            <person name="Mangelson H."/>
            <person name="Liachko I."/>
            <person name="Sullivan S."/>
            <person name="Sone E.D."/>
            <person name="Koren S."/>
            <person name="Silverstein K.A.T."/>
            <person name="Beckman K.B."/>
            <person name="Gohl D.M."/>
        </authorList>
    </citation>
    <scope>NUCLEOTIDE SEQUENCE</scope>
    <source>
        <strain evidence="1">Duluth1</strain>
        <tissue evidence="1">Whole animal</tissue>
    </source>
</reference>
<accession>A0A9D4MTN5</accession>
<protein>
    <submittedName>
        <fullName evidence="1">Uncharacterized protein</fullName>
    </submittedName>
</protein>